<accession>A0A6G9H7R0</accession>
<evidence type="ECO:0008006" key="5">
    <source>
        <dbReference type="Google" id="ProtNLM"/>
    </source>
</evidence>
<keyword evidence="1" id="KW-0812">Transmembrane</keyword>
<feature type="signal peptide" evidence="2">
    <location>
        <begin position="1"/>
        <end position="24"/>
    </location>
</feature>
<feature type="transmembrane region" description="Helical" evidence="1">
    <location>
        <begin position="34"/>
        <end position="51"/>
    </location>
</feature>
<dbReference type="KEGG" id="slia:HA039_30910"/>
<organism evidence="3 4">
    <name type="scientific">Streptomyces liangshanensis</name>
    <dbReference type="NCBI Taxonomy" id="2717324"/>
    <lineage>
        <taxon>Bacteria</taxon>
        <taxon>Bacillati</taxon>
        <taxon>Actinomycetota</taxon>
        <taxon>Actinomycetes</taxon>
        <taxon>Kitasatosporales</taxon>
        <taxon>Streptomycetaceae</taxon>
        <taxon>Streptomyces</taxon>
    </lineage>
</organism>
<proteinExistence type="predicted"/>
<dbReference type="EMBL" id="CP050177">
    <property type="protein sequence ID" value="QIQ06137.1"/>
    <property type="molecule type" value="Genomic_DNA"/>
</dbReference>
<sequence length="57" mass="5829">MKVSFWTVLAVLLAALAVGSFASAGPGAGGPSDVGDLVVTAVLAVGAWASWKMRRRR</sequence>
<evidence type="ECO:0000256" key="1">
    <source>
        <dbReference type="SAM" id="Phobius"/>
    </source>
</evidence>
<dbReference type="RefSeq" id="WP_167034921.1">
    <property type="nucleotide sequence ID" value="NZ_CP050177.1"/>
</dbReference>
<dbReference type="Proteomes" id="UP000501179">
    <property type="component" value="Chromosome"/>
</dbReference>
<evidence type="ECO:0000256" key="2">
    <source>
        <dbReference type="SAM" id="SignalP"/>
    </source>
</evidence>
<keyword evidence="2" id="KW-0732">Signal</keyword>
<evidence type="ECO:0000313" key="4">
    <source>
        <dbReference type="Proteomes" id="UP000501179"/>
    </source>
</evidence>
<dbReference type="AlphaFoldDB" id="A0A6G9H7R0"/>
<feature type="chain" id="PRO_5026258260" description="LPXTG cell wall anchor domain-containing protein" evidence="2">
    <location>
        <begin position="25"/>
        <end position="57"/>
    </location>
</feature>
<keyword evidence="4" id="KW-1185">Reference proteome</keyword>
<keyword evidence="1" id="KW-1133">Transmembrane helix</keyword>
<evidence type="ECO:0000313" key="3">
    <source>
        <dbReference type="EMBL" id="QIQ06137.1"/>
    </source>
</evidence>
<name>A0A6G9H7R0_9ACTN</name>
<gene>
    <name evidence="3" type="ORF">HA039_30910</name>
</gene>
<reference evidence="3 4" key="1">
    <citation type="submission" date="2020-03" db="EMBL/GenBank/DDBJ databases">
        <title>A novel species.</title>
        <authorList>
            <person name="Gao J."/>
        </authorList>
    </citation>
    <scope>NUCLEOTIDE SEQUENCE [LARGE SCALE GENOMIC DNA]</scope>
    <source>
        <strain evidence="3 4">QMT-12</strain>
    </source>
</reference>
<protein>
    <recommendedName>
        <fullName evidence="5">LPXTG cell wall anchor domain-containing protein</fullName>
    </recommendedName>
</protein>
<keyword evidence="1" id="KW-0472">Membrane</keyword>